<comment type="caution">
    <text evidence="4">The sequence shown here is derived from an EMBL/GenBank/DDBJ whole genome shotgun (WGS) entry which is preliminary data.</text>
</comment>
<dbReference type="OrthoDB" id="2152029at2759"/>
<proteinExistence type="predicted"/>
<keyword evidence="5" id="KW-1185">Reference proteome</keyword>
<dbReference type="SUPFAM" id="SSF53474">
    <property type="entry name" value="alpha/beta-Hydrolases"/>
    <property type="match status" value="1"/>
</dbReference>
<dbReference type="PANTHER" id="PTHR48081:SF31">
    <property type="entry name" value="STERYL ACETYL HYDROLASE MUG81-RELATED"/>
    <property type="match status" value="1"/>
</dbReference>
<dbReference type="InterPro" id="IPR013094">
    <property type="entry name" value="AB_hydrolase_3"/>
</dbReference>
<feature type="domain" description="Alpha/beta hydrolase fold-3" evidence="3">
    <location>
        <begin position="133"/>
        <end position="369"/>
    </location>
</feature>
<dbReference type="Gene3D" id="3.40.50.1820">
    <property type="entry name" value="alpha/beta hydrolase"/>
    <property type="match status" value="1"/>
</dbReference>
<dbReference type="STRING" id="1214573.A0A0G2FPH2"/>
<dbReference type="EMBL" id="LCUC01000144">
    <property type="protein sequence ID" value="KKY35889.1"/>
    <property type="molecule type" value="Genomic_DNA"/>
</dbReference>
<organism evidence="4 5">
    <name type="scientific">Diaporthe ampelina</name>
    <dbReference type="NCBI Taxonomy" id="1214573"/>
    <lineage>
        <taxon>Eukaryota</taxon>
        <taxon>Fungi</taxon>
        <taxon>Dikarya</taxon>
        <taxon>Ascomycota</taxon>
        <taxon>Pezizomycotina</taxon>
        <taxon>Sordariomycetes</taxon>
        <taxon>Sordariomycetidae</taxon>
        <taxon>Diaporthales</taxon>
        <taxon>Diaporthaceae</taxon>
        <taxon>Diaporthe</taxon>
    </lineage>
</organism>
<dbReference type="PANTHER" id="PTHR48081">
    <property type="entry name" value="AB HYDROLASE SUPERFAMILY PROTEIN C4A8.06C"/>
    <property type="match status" value="1"/>
</dbReference>
<dbReference type="InterPro" id="IPR050300">
    <property type="entry name" value="GDXG_lipolytic_enzyme"/>
</dbReference>
<keyword evidence="2" id="KW-0812">Transmembrane</keyword>
<evidence type="ECO:0000256" key="2">
    <source>
        <dbReference type="SAM" id="Phobius"/>
    </source>
</evidence>
<accession>A0A0G2FPH2</accession>
<sequence>MAPNELYQRARLSWLELLNLAVKLFIIAPPTFLWNLVHAVPQCVLGGLPVAPYIYCNLLRTLMNLLTPTQLQFILPPTGTVYDVWLAATLSKAILAHDKAGLSSRLRRDVQPLSDGKGSILWLGDRATATKFVLFLHGGGFVLPLDAGHLNWCRNAYLSAAEDEGQQDVAVAVLQYSLCPGAAYPTQLVQAAEALSLILDGGRVSPADVVFGGDSCGGHIAVGLLAHLVHPLPGARKIELRPGQRFAGAFLVSPWLSSVDDGPVFRENAYLDMVSSKVVRQSTAFMTSGFGGAYRSEAVKALGWAMPGDVEDSTWWDGVDGVVSDVLVTVGRREVLREEIVAFAKRIQARNQGTNVVLEVRPRDAHDFILLEGQLNRVGGATRQMKSWYKDILRTKS</sequence>
<reference evidence="4 5" key="2">
    <citation type="submission" date="2015-05" db="EMBL/GenBank/DDBJ databases">
        <authorList>
            <person name="Morales-Cruz A."/>
            <person name="Amrine K.C."/>
            <person name="Cantu D."/>
        </authorList>
    </citation>
    <scope>NUCLEOTIDE SEQUENCE [LARGE SCALE GENOMIC DNA]</scope>
    <source>
        <strain evidence="4">DA912</strain>
    </source>
</reference>
<dbReference type="Proteomes" id="UP000034680">
    <property type="component" value="Unassembled WGS sequence"/>
</dbReference>
<keyword evidence="1 4" id="KW-0378">Hydrolase</keyword>
<keyword evidence="2" id="KW-0472">Membrane</keyword>
<feature type="transmembrane region" description="Helical" evidence="2">
    <location>
        <begin position="12"/>
        <end position="34"/>
    </location>
</feature>
<dbReference type="Pfam" id="PF07859">
    <property type="entry name" value="Abhydrolase_3"/>
    <property type="match status" value="1"/>
</dbReference>
<evidence type="ECO:0000313" key="5">
    <source>
        <dbReference type="Proteomes" id="UP000034680"/>
    </source>
</evidence>
<dbReference type="AlphaFoldDB" id="A0A0G2FPH2"/>
<dbReference type="GO" id="GO:0016787">
    <property type="term" value="F:hydrolase activity"/>
    <property type="evidence" value="ECO:0007669"/>
    <property type="project" value="UniProtKB-KW"/>
</dbReference>
<evidence type="ECO:0000256" key="1">
    <source>
        <dbReference type="ARBA" id="ARBA00022801"/>
    </source>
</evidence>
<gene>
    <name evidence="4" type="ORF">UCDDA912_g04162</name>
</gene>
<keyword evidence="2" id="KW-1133">Transmembrane helix</keyword>
<protein>
    <submittedName>
        <fullName evidence="4">Putative alpha beta hydrolase fold protein</fullName>
    </submittedName>
</protein>
<reference evidence="4 5" key="1">
    <citation type="submission" date="2015-05" db="EMBL/GenBank/DDBJ databases">
        <title>Distinctive expansion of gene families associated with plant cell wall degradation and secondary metabolism in the genomes of grapevine trunk pathogens.</title>
        <authorList>
            <person name="Lawrence D.P."/>
            <person name="Travadon R."/>
            <person name="Rolshausen P.E."/>
            <person name="Baumgartner K."/>
        </authorList>
    </citation>
    <scope>NUCLEOTIDE SEQUENCE [LARGE SCALE GENOMIC DNA]</scope>
    <source>
        <strain evidence="4">DA912</strain>
    </source>
</reference>
<dbReference type="InterPro" id="IPR029058">
    <property type="entry name" value="AB_hydrolase_fold"/>
</dbReference>
<evidence type="ECO:0000259" key="3">
    <source>
        <dbReference type="Pfam" id="PF07859"/>
    </source>
</evidence>
<evidence type="ECO:0000313" key="4">
    <source>
        <dbReference type="EMBL" id="KKY35889.1"/>
    </source>
</evidence>
<name>A0A0G2FPH2_9PEZI</name>